<reference evidence="2" key="1">
    <citation type="submission" date="2016-10" db="EMBL/GenBank/DDBJ databases">
        <title>Pseudomonas frederiksbergensis ERGS4:02 complete genome.</title>
        <authorList>
            <person name="Kumar R."/>
            <person name="Acharya V."/>
            <person name="Singh D."/>
        </authorList>
    </citation>
    <scope>NUCLEOTIDE SEQUENCE [LARGE SCALE GENOMIC DNA]</scope>
    <source>
        <strain evidence="2">ERGS4:02</strain>
    </source>
</reference>
<dbReference type="AlphaFoldDB" id="A0A1J0ER98"/>
<dbReference type="EMBL" id="CP017886">
    <property type="protein sequence ID" value="APC18625.1"/>
    <property type="molecule type" value="Genomic_DNA"/>
</dbReference>
<organism evidence="1 2">
    <name type="scientific">Pseudomonas frederiksbergensis</name>
    <dbReference type="NCBI Taxonomy" id="104087"/>
    <lineage>
        <taxon>Bacteria</taxon>
        <taxon>Pseudomonadati</taxon>
        <taxon>Pseudomonadota</taxon>
        <taxon>Gammaproteobacteria</taxon>
        <taxon>Pseudomonadales</taxon>
        <taxon>Pseudomonadaceae</taxon>
        <taxon>Pseudomonas</taxon>
    </lineage>
</organism>
<protein>
    <submittedName>
        <fullName evidence="1">Uncharacterized protein</fullName>
    </submittedName>
</protein>
<proteinExistence type="predicted"/>
<name>A0A1J0ER98_9PSED</name>
<evidence type="ECO:0000313" key="2">
    <source>
        <dbReference type="Proteomes" id="UP000182567"/>
    </source>
</evidence>
<dbReference type="SUPFAM" id="SSF53850">
    <property type="entry name" value="Periplasmic binding protein-like II"/>
    <property type="match status" value="1"/>
</dbReference>
<accession>A0A1J0ER98</accession>
<sequence length="65" mass="7668">MKASNYIRYPNVDKGTTDLIAPAIRHNPNMYIPEDKLSMLYPIRPIPMATERIRTRTWNMIRTGY</sequence>
<dbReference type="Proteomes" id="UP000182567">
    <property type="component" value="Chromosome"/>
</dbReference>
<dbReference type="GeneID" id="46911349"/>
<dbReference type="RefSeq" id="WP_071554967.1">
    <property type="nucleotide sequence ID" value="NZ_CP017886.1"/>
</dbReference>
<dbReference type="Gene3D" id="3.40.190.10">
    <property type="entry name" value="Periplasmic binding protein-like II"/>
    <property type="match status" value="2"/>
</dbReference>
<gene>
    <name evidence="1" type="ORF">BLL42_24000</name>
</gene>
<dbReference type="OrthoDB" id="9769319at2"/>
<evidence type="ECO:0000313" key="1">
    <source>
        <dbReference type="EMBL" id="APC18625.1"/>
    </source>
</evidence>